<dbReference type="Proteomes" id="UP000276770">
    <property type="component" value="Unassembled WGS sequence"/>
</dbReference>
<gene>
    <name evidence="3" type="ORF">D9X91_15425</name>
</gene>
<organism evidence="3 4">
    <name type="scientific">Falsibacillus albus</name>
    <dbReference type="NCBI Taxonomy" id="2478915"/>
    <lineage>
        <taxon>Bacteria</taxon>
        <taxon>Bacillati</taxon>
        <taxon>Bacillota</taxon>
        <taxon>Bacilli</taxon>
        <taxon>Bacillales</taxon>
        <taxon>Bacillaceae</taxon>
        <taxon>Falsibacillus</taxon>
    </lineage>
</organism>
<feature type="chain" id="PRO_5038666026" evidence="2">
    <location>
        <begin position="24"/>
        <end position="532"/>
    </location>
</feature>
<keyword evidence="4" id="KW-1185">Reference proteome</keyword>
<dbReference type="PANTHER" id="PTHR43649:SF33">
    <property type="entry name" value="POLYGALACTURONAN_RHAMNOGALACTURONAN-BINDING PROTEIN YTCQ"/>
    <property type="match status" value="1"/>
</dbReference>
<reference evidence="3 4" key="1">
    <citation type="submission" date="2018-10" db="EMBL/GenBank/DDBJ databases">
        <title>Falsibacillus sp. genome draft.</title>
        <authorList>
            <person name="Shi S."/>
        </authorList>
    </citation>
    <scope>NUCLEOTIDE SEQUENCE [LARGE SCALE GENOMIC DNA]</scope>
    <source>
        <strain evidence="3 4">GY 10110</strain>
    </source>
</reference>
<accession>A0A3L7JT63</accession>
<comment type="caution">
    <text evidence="3">The sequence shown here is derived from an EMBL/GenBank/DDBJ whole genome shotgun (WGS) entry which is preliminary data.</text>
</comment>
<dbReference type="PROSITE" id="PS51257">
    <property type="entry name" value="PROKAR_LIPOPROTEIN"/>
    <property type="match status" value="1"/>
</dbReference>
<sequence length="532" mass="60191">MMRIKSFLNAGFLLLLALSLVLTGCTSKSSSAVKGNTDYKLDKNTPAWKLDKTKKTTTLTWYVNADWWNTDYGHDFVTKQIKKDLNLDIKFITGDDTKLNALFSSGQIPDIISIFDANSQMAQKANTWALPLDDLAKKYDPYFNKVASKETMDWHKLSDGKTYGYSNYSNTKADYDSGIIPSTTAFVIRKDVYDAIGKPEMKTPEQFVSAMEKIKTQFPKLIPFGPGEAFGEILQDYIGVPLQTDSGEFYNRNLDEDYLTWIKTFNTVYRNGGISDDSFADDDTALSDKIKSGKYASMLISGIPQKGSDLQTFMTSNPGKEYIAVDGPQSTVGHEPTLSQSGITGWMMNYITKKCKNPAKAMQLFTYLLSEKGETLTTFGIEGQTYTVNADGKYSFTPELKEMRQKNPEQFKKEYRMGEFFFFGHDKYNALSDDTALEATKQLTAWGKGKLKPHFILEGIDPDQGTPEARAVSEIQTYWDSSLVKMVRAKNDQQFDKVLDSYKSFLKQNNWDKITKIRSEKMAENRKKLGQD</sequence>
<name>A0A3L7JT63_9BACI</name>
<evidence type="ECO:0000313" key="4">
    <source>
        <dbReference type="Proteomes" id="UP000276770"/>
    </source>
</evidence>
<dbReference type="RefSeq" id="WP_121681539.1">
    <property type="nucleotide sequence ID" value="NZ_RCVZ01000011.1"/>
</dbReference>
<dbReference type="AlphaFoldDB" id="A0A3L7JT63"/>
<dbReference type="PANTHER" id="PTHR43649">
    <property type="entry name" value="ARABINOSE-BINDING PROTEIN-RELATED"/>
    <property type="match status" value="1"/>
</dbReference>
<evidence type="ECO:0000256" key="1">
    <source>
        <dbReference type="ARBA" id="ARBA00022729"/>
    </source>
</evidence>
<dbReference type="EMBL" id="RCVZ01000011">
    <property type="protein sequence ID" value="RLQ94023.1"/>
    <property type="molecule type" value="Genomic_DNA"/>
</dbReference>
<evidence type="ECO:0000256" key="2">
    <source>
        <dbReference type="SAM" id="SignalP"/>
    </source>
</evidence>
<dbReference type="OrthoDB" id="9787283at2"/>
<dbReference type="InterPro" id="IPR050490">
    <property type="entry name" value="Bact_solute-bd_prot1"/>
</dbReference>
<evidence type="ECO:0000313" key="3">
    <source>
        <dbReference type="EMBL" id="RLQ94023.1"/>
    </source>
</evidence>
<feature type="signal peptide" evidence="2">
    <location>
        <begin position="1"/>
        <end position="23"/>
    </location>
</feature>
<dbReference type="Gene3D" id="3.40.190.10">
    <property type="entry name" value="Periplasmic binding protein-like II"/>
    <property type="match status" value="2"/>
</dbReference>
<protein>
    <submittedName>
        <fullName evidence="3">Sugar ABC transporter substrate-binding protein</fullName>
    </submittedName>
</protein>
<proteinExistence type="predicted"/>
<keyword evidence="1 2" id="KW-0732">Signal</keyword>
<dbReference type="SUPFAM" id="SSF53850">
    <property type="entry name" value="Periplasmic binding protein-like II"/>
    <property type="match status" value="1"/>
</dbReference>